<proteinExistence type="inferred from homology"/>
<dbReference type="Pfam" id="PF00126">
    <property type="entry name" value="HTH_1"/>
    <property type="match status" value="1"/>
</dbReference>
<accession>A0A8J3C756</accession>
<dbReference type="Proteomes" id="UP000637578">
    <property type="component" value="Unassembled WGS sequence"/>
</dbReference>
<reference evidence="6" key="2">
    <citation type="submission" date="2020-09" db="EMBL/GenBank/DDBJ databases">
        <authorList>
            <person name="Sun Q."/>
            <person name="Zhou Y."/>
        </authorList>
    </citation>
    <scope>NUCLEOTIDE SEQUENCE</scope>
    <source>
        <strain evidence="6">CGMCC 4.5737</strain>
    </source>
</reference>
<dbReference type="Gene3D" id="1.10.10.10">
    <property type="entry name" value="Winged helix-like DNA-binding domain superfamily/Winged helix DNA-binding domain"/>
    <property type="match status" value="1"/>
</dbReference>
<dbReference type="InterPro" id="IPR036390">
    <property type="entry name" value="WH_DNA-bd_sf"/>
</dbReference>
<dbReference type="CDD" id="cd08414">
    <property type="entry name" value="PBP2_LTTR_aromatics_like"/>
    <property type="match status" value="1"/>
</dbReference>
<dbReference type="PROSITE" id="PS50931">
    <property type="entry name" value="HTH_LYSR"/>
    <property type="match status" value="1"/>
</dbReference>
<feature type="domain" description="HTH lysR-type" evidence="5">
    <location>
        <begin position="3"/>
        <end position="60"/>
    </location>
</feature>
<evidence type="ECO:0000313" key="6">
    <source>
        <dbReference type="EMBL" id="GGM32992.1"/>
    </source>
</evidence>
<dbReference type="PANTHER" id="PTHR30346:SF0">
    <property type="entry name" value="HCA OPERON TRANSCRIPTIONAL ACTIVATOR HCAR"/>
    <property type="match status" value="1"/>
</dbReference>
<dbReference type="InterPro" id="IPR005119">
    <property type="entry name" value="LysR_subst-bd"/>
</dbReference>
<dbReference type="GO" id="GO:0003677">
    <property type="term" value="F:DNA binding"/>
    <property type="evidence" value="ECO:0007669"/>
    <property type="project" value="UniProtKB-KW"/>
</dbReference>
<keyword evidence="4" id="KW-0804">Transcription</keyword>
<protein>
    <submittedName>
        <fullName evidence="6">LysR family transcriptional regulator</fullName>
    </submittedName>
</protein>
<keyword evidence="3" id="KW-0238">DNA-binding</keyword>
<evidence type="ECO:0000256" key="4">
    <source>
        <dbReference type="ARBA" id="ARBA00023163"/>
    </source>
</evidence>
<evidence type="ECO:0000256" key="1">
    <source>
        <dbReference type="ARBA" id="ARBA00009437"/>
    </source>
</evidence>
<evidence type="ECO:0000259" key="5">
    <source>
        <dbReference type="PROSITE" id="PS50931"/>
    </source>
</evidence>
<dbReference type="PANTHER" id="PTHR30346">
    <property type="entry name" value="TRANSCRIPTIONAL DUAL REGULATOR HCAR-RELATED"/>
    <property type="match status" value="1"/>
</dbReference>
<keyword evidence="7" id="KW-1185">Reference proteome</keyword>
<dbReference type="FunFam" id="1.10.10.10:FF:000001">
    <property type="entry name" value="LysR family transcriptional regulator"/>
    <property type="match status" value="1"/>
</dbReference>
<dbReference type="GO" id="GO:0032993">
    <property type="term" value="C:protein-DNA complex"/>
    <property type="evidence" value="ECO:0007669"/>
    <property type="project" value="TreeGrafter"/>
</dbReference>
<dbReference type="PRINTS" id="PR00039">
    <property type="entry name" value="HTHLYSR"/>
</dbReference>
<organism evidence="6 7">
    <name type="scientific">Longimycelium tulufanense</name>
    <dbReference type="NCBI Taxonomy" id="907463"/>
    <lineage>
        <taxon>Bacteria</taxon>
        <taxon>Bacillati</taxon>
        <taxon>Actinomycetota</taxon>
        <taxon>Actinomycetes</taxon>
        <taxon>Pseudonocardiales</taxon>
        <taxon>Pseudonocardiaceae</taxon>
        <taxon>Longimycelium</taxon>
    </lineage>
</organism>
<name>A0A8J3C756_9PSEU</name>
<dbReference type="InterPro" id="IPR036388">
    <property type="entry name" value="WH-like_DNA-bd_sf"/>
</dbReference>
<gene>
    <name evidence="6" type="ORF">GCM10012275_00450</name>
</gene>
<dbReference type="SUPFAM" id="SSF46785">
    <property type="entry name" value="Winged helix' DNA-binding domain"/>
    <property type="match status" value="1"/>
</dbReference>
<dbReference type="EMBL" id="BMMK01000001">
    <property type="protein sequence ID" value="GGM32992.1"/>
    <property type="molecule type" value="Genomic_DNA"/>
</dbReference>
<comment type="caution">
    <text evidence="6">The sequence shown here is derived from an EMBL/GenBank/DDBJ whole genome shotgun (WGS) entry which is preliminary data.</text>
</comment>
<dbReference type="SUPFAM" id="SSF53850">
    <property type="entry name" value="Periplasmic binding protein-like II"/>
    <property type="match status" value="1"/>
</dbReference>
<dbReference type="GO" id="GO:0003700">
    <property type="term" value="F:DNA-binding transcription factor activity"/>
    <property type="evidence" value="ECO:0007669"/>
    <property type="project" value="InterPro"/>
</dbReference>
<dbReference type="AlphaFoldDB" id="A0A8J3C756"/>
<dbReference type="RefSeq" id="WP_189052751.1">
    <property type="nucleotide sequence ID" value="NZ_BMMK01000001.1"/>
</dbReference>
<reference evidence="6" key="1">
    <citation type="journal article" date="2014" name="Int. J. Syst. Evol. Microbiol.">
        <title>Complete genome sequence of Corynebacterium casei LMG S-19264T (=DSM 44701T), isolated from a smear-ripened cheese.</title>
        <authorList>
            <consortium name="US DOE Joint Genome Institute (JGI-PGF)"/>
            <person name="Walter F."/>
            <person name="Albersmeier A."/>
            <person name="Kalinowski J."/>
            <person name="Ruckert C."/>
        </authorList>
    </citation>
    <scope>NUCLEOTIDE SEQUENCE</scope>
    <source>
        <strain evidence="6">CGMCC 4.5737</strain>
    </source>
</reference>
<sequence>MELNLRLLHALLVVAEEGSMTRAATRLNLTQQAVSGQIQQLERLAGATLLVRNSRGVELTPAGEVVARHGRQMLAAADRMLDETRRVAQGTAGRVRVAFKAQSTAHFMPQVVAALKGSDIDVEMTSVSTLNEEIELLTGGGADAAFLWLPAGDDRLDTAPVLTEPRVAALPPDHPLAGRPAVELAELADEPVIGPHSTVPQEVIRFWVIDPRPDGTPVRYGPEGRTPEECLQLVASHRGVWIAPASAADYFTHPRLAWVLITDAEPFELALAWPRGGNSPLLRTFLEHCRTIAGETYPPTGVTAAEGFNAPPSHDRA</sequence>
<comment type="similarity">
    <text evidence="1">Belongs to the LysR transcriptional regulatory family.</text>
</comment>
<keyword evidence="2" id="KW-0805">Transcription regulation</keyword>
<dbReference type="Gene3D" id="3.40.190.10">
    <property type="entry name" value="Periplasmic binding protein-like II"/>
    <property type="match status" value="2"/>
</dbReference>
<evidence type="ECO:0000256" key="2">
    <source>
        <dbReference type="ARBA" id="ARBA00023015"/>
    </source>
</evidence>
<evidence type="ECO:0000313" key="7">
    <source>
        <dbReference type="Proteomes" id="UP000637578"/>
    </source>
</evidence>
<evidence type="ECO:0000256" key="3">
    <source>
        <dbReference type="ARBA" id="ARBA00023125"/>
    </source>
</evidence>
<dbReference type="InterPro" id="IPR000847">
    <property type="entry name" value="LysR_HTH_N"/>
</dbReference>
<dbReference type="Pfam" id="PF03466">
    <property type="entry name" value="LysR_substrate"/>
    <property type="match status" value="1"/>
</dbReference>